<dbReference type="STRING" id="35622.SAMN04489764_0383"/>
<protein>
    <submittedName>
        <fullName evidence="1">Ferric iron reductase protein FhuF, involved in iron transport</fullName>
    </submittedName>
</protein>
<gene>
    <name evidence="1" type="ORF">SAMN04489764_0383</name>
</gene>
<evidence type="ECO:0000313" key="2">
    <source>
        <dbReference type="Proteomes" id="UP000217103"/>
    </source>
</evidence>
<dbReference type="Proteomes" id="UP000217103">
    <property type="component" value="Unassembled WGS sequence"/>
</dbReference>
<accession>A0A1H1A8U0</accession>
<keyword evidence="2" id="KW-1185">Reference proteome</keyword>
<organism evidence="1 2">
    <name type="scientific">Thermostaphylospora chromogena</name>
    <dbReference type="NCBI Taxonomy" id="35622"/>
    <lineage>
        <taxon>Bacteria</taxon>
        <taxon>Bacillati</taxon>
        <taxon>Actinomycetota</taxon>
        <taxon>Actinomycetes</taxon>
        <taxon>Streptosporangiales</taxon>
        <taxon>Thermomonosporaceae</taxon>
        <taxon>Thermostaphylospora</taxon>
    </lineage>
</organism>
<dbReference type="EMBL" id="FNKK01000002">
    <property type="protein sequence ID" value="SDQ36145.1"/>
    <property type="molecule type" value="Genomic_DNA"/>
</dbReference>
<proteinExistence type="predicted"/>
<name>A0A1H1A8U0_9ACTN</name>
<dbReference type="RefSeq" id="WP_093257275.1">
    <property type="nucleotide sequence ID" value="NZ_FNKK01000002.1"/>
</dbReference>
<sequence>MTPTLAVLAADPLDDLRALLERVREQREGVLGVEPGLISGGEADWTPAAELAREPYDTLDTWIDATARRWGAPRHVGAALLWKAYAYWHAMPMALGWALNRRVPIMPFDRTVARESPAGVTVAATSITVAVLPDDPYAGRPGTVTVPDLGAAVREALLAGQGPLIDALTRLTRVGTRPLWGSTAEALVQPLYGFADVLPGDPAVDAAALLDSIGGPVRDLVTFTPGGYRRRTCCLWLTLPDAQACSTCCALRG</sequence>
<dbReference type="OrthoDB" id="5180616at2"/>
<reference evidence="1 2" key="1">
    <citation type="submission" date="2016-10" db="EMBL/GenBank/DDBJ databases">
        <authorList>
            <person name="de Groot N.N."/>
        </authorList>
    </citation>
    <scope>NUCLEOTIDE SEQUENCE [LARGE SCALE GENOMIC DNA]</scope>
    <source>
        <strain evidence="1 2">DSM 43794</strain>
    </source>
</reference>
<evidence type="ECO:0000313" key="1">
    <source>
        <dbReference type="EMBL" id="SDQ36145.1"/>
    </source>
</evidence>
<dbReference type="AlphaFoldDB" id="A0A1H1A8U0"/>